<dbReference type="GO" id="GO:0005524">
    <property type="term" value="F:ATP binding"/>
    <property type="evidence" value="ECO:0007669"/>
    <property type="project" value="InterPro"/>
</dbReference>
<dbReference type="PROSITE" id="PS50011">
    <property type="entry name" value="PROTEIN_KINASE_DOM"/>
    <property type="match status" value="1"/>
</dbReference>
<feature type="compositionally biased region" description="Low complexity" evidence="1">
    <location>
        <begin position="50"/>
        <end position="61"/>
    </location>
</feature>
<feature type="compositionally biased region" description="Polar residues" evidence="1">
    <location>
        <begin position="40"/>
        <end position="49"/>
    </location>
</feature>
<accession>A0A1I7XV29</accession>
<protein>
    <submittedName>
        <fullName evidence="4">Protein kinase domain-containing protein</fullName>
    </submittedName>
</protein>
<dbReference type="SMART" id="SM00220">
    <property type="entry name" value="S_TKc"/>
    <property type="match status" value="1"/>
</dbReference>
<dbReference type="GO" id="GO:0031434">
    <property type="term" value="F:mitogen-activated protein kinase kinase binding"/>
    <property type="evidence" value="ECO:0007669"/>
    <property type="project" value="TreeGrafter"/>
</dbReference>
<evidence type="ECO:0000313" key="4">
    <source>
        <dbReference type="WBParaSite" id="Hba_21614"/>
    </source>
</evidence>
<dbReference type="GO" id="GO:0004672">
    <property type="term" value="F:protein kinase activity"/>
    <property type="evidence" value="ECO:0007669"/>
    <property type="project" value="InterPro"/>
</dbReference>
<feature type="domain" description="Protein kinase" evidence="2">
    <location>
        <begin position="101"/>
        <end position="397"/>
    </location>
</feature>
<dbReference type="SUPFAM" id="SSF56112">
    <property type="entry name" value="Protein kinase-like (PK-like)"/>
    <property type="match status" value="1"/>
</dbReference>
<dbReference type="InterPro" id="IPR024104">
    <property type="entry name" value="Tribbles/Ser_Thr_kinase_40"/>
</dbReference>
<sequence length="518" mass="57027">MSDHSANSSDGTSAMAPPENLTRPSLSRKRRAANRLPALEQQQMVTRAPSSLSLSSDGSLESGDDDLLTDVEKRGRFDSLTFGDDGDILPSLQSSSDFSSTESLSCNCSGSSGRIMIGGKRKDRIEPLANNSIIGEYRIVGAGRDACAVNMVTNEVFHCQVLTRMESTAVSRVISRLDEAEKFYHGPDINELKELVFPRKNEVVEEMSGRMVMFTPKSYGSLHSYAYERSQYMTEADVQPLFKQIVRILAFCHSLGIIVRNMKPRKLVFDDVEKKRLRLDNVLDCVVCDDPVNDTIVEKICTPAFAPPEVVNRYPSFSGHACDVWGLGVLLYLLLLGRYPFYDKTPAGVFQKIKSARVVIPPNVHLSGGARALIYGLLRREPVERPTANELRYIPWICPPRVPCRLRMENTLSVGIPHAIQMRISMAGLLEELTEERSTAVQVPPGPLMVRPIQSIAPSYTIQSAVPSTGSPTDALFASVLPRATMDVPSARQTLENLLFATRSLAVAAMTTVTATTS</sequence>
<reference evidence="4" key="1">
    <citation type="submission" date="2016-11" db="UniProtKB">
        <authorList>
            <consortium name="WormBaseParasite"/>
        </authorList>
    </citation>
    <scope>IDENTIFICATION</scope>
</reference>
<dbReference type="PANTHER" id="PTHR22961">
    <property type="entry name" value="SER/THR PROTEIN KINASE-TRB"/>
    <property type="match status" value="1"/>
</dbReference>
<dbReference type="InterPro" id="IPR011009">
    <property type="entry name" value="Kinase-like_dom_sf"/>
</dbReference>
<dbReference type="Gene3D" id="1.10.510.10">
    <property type="entry name" value="Transferase(Phosphotransferase) domain 1"/>
    <property type="match status" value="1"/>
</dbReference>
<dbReference type="InterPro" id="IPR000719">
    <property type="entry name" value="Prot_kinase_dom"/>
</dbReference>
<dbReference type="PANTHER" id="PTHR22961:SF13">
    <property type="entry name" value="TRIBBLES"/>
    <property type="match status" value="1"/>
</dbReference>
<evidence type="ECO:0000259" key="2">
    <source>
        <dbReference type="PROSITE" id="PS50011"/>
    </source>
</evidence>
<proteinExistence type="predicted"/>
<dbReference type="AlphaFoldDB" id="A0A1I7XV29"/>
<evidence type="ECO:0000256" key="1">
    <source>
        <dbReference type="SAM" id="MobiDB-lite"/>
    </source>
</evidence>
<organism evidence="3 4">
    <name type="scientific">Heterorhabditis bacteriophora</name>
    <name type="common">Entomopathogenic nematode worm</name>
    <dbReference type="NCBI Taxonomy" id="37862"/>
    <lineage>
        <taxon>Eukaryota</taxon>
        <taxon>Metazoa</taxon>
        <taxon>Ecdysozoa</taxon>
        <taxon>Nematoda</taxon>
        <taxon>Chromadorea</taxon>
        <taxon>Rhabditida</taxon>
        <taxon>Rhabditina</taxon>
        <taxon>Rhabditomorpha</taxon>
        <taxon>Strongyloidea</taxon>
        <taxon>Heterorhabditidae</taxon>
        <taxon>Heterorhabditis</taxon>
    </lineage>
</organism>
<dbReference type="GO" id="GO:0005634">
    <property type="term" value="C:nucleus"/>
    <property type="evidence" value="ECO:0007669"/>
    <property type="project" value="TreeGrafter"/>
</dbReference>
<dbReference type="Proteomes" id="UP000095283">
    <property type="component" value="Unplaced"/>
</dbReference>
<feature type="compositionally biased region" description="Polar residues" evidence="1">
    <location>
        <begin position="1"/>
        <end position="12"/>
    </location>
</feature>
<evidence type="ECO:0000313" key="3">
    <source>
        <dbReference type="Proteomes" id="UP000095283"/>
    </source>
</evidence>
<keyword evidence="3" id="KW-1185">Reference proteome</keyword>
<dbReference type="GO" id="GO:0032436">
    <property type="term" value="P:positive regulation of proteasomal ubiquitin-dependent protein catabolic process"/>
    <property type="evidence" value="ECO:0007669"/>
    <property type="project" value="TreeGrafter"/>
</dbReference>
<name>A0A1I7XV29_HETBA</name>
<dbReference type="Pfam" id="PF00069">
    <property type="entry name" value="Pkinase"/>
    <property type="match status" value="1"/>
</dbReference>
<feature type="region of interest" description="Disordered" evidence="1">
    <location>
        <begin position="1"/>
        <end position="67"/>
    </location>
</feature>
<dbReference type="WBParaSite" id="Hba_21614">
    <property type="protein sequence ID" value="Hba_21614"/>
    <property type="gene ID" value="Hba_21614"/>
</dbReference>